<gene>
    <name evidence="1" type="ORF">EHF44_16695</name>
</gene>
<proteinExistence type="predicted"/>
<dbReference type="OrthoDB" id="273496at2"/>
<reference evidence="2" key="1">
    <citation type="submission" date="2018-11" db="EMBL/GenBank/DDBJ databases">
        <title>FDA dAtabase for Regulatory Grade micrObial Sequences (FDA-ARGOS): Supporting development and validation of Infectious Disease Dx tests.</title>
        <authorList>
            <person name="Goldberg B."/>
            <person name="Campos J."/>
            <person name="Tallon L."/>
            <person name="Sadzewicz L."/>
            <person name="Zhao X."/>
            <person name="Vavikolanu K."/>
            <person name="Mehta A."/>
            <person name="Aluvathingal J."/>
            <person name="Nadendla S."/>
            <person name="Geyer C."/>
            <person name="Nandy P."/>
            <person name="Yan Y."/>
            <person name="Sichtig H."/>
        </authorList>
    </citation>
    <scope>NUCLEOTIDE SEQUENCE [LARGE SCALE GENOMIC DNA]</scope>
    <source>
        <strain evidence="2">FDAARGOS_614</strain>
    </source>
</reference>
<organism evidence="1 2">
    <name type="scientific">Cupriavidus pauculus</name>
    <dbReference type="NCBI Taxonomy" id="82633"/>
    <lineage>
        <taxon>Bacteria</taxon>
        <taxon>Pseudomonadati</taxon>
        <taxon>Pseudomonadota</taxon>
        <taxon>Betaproteobacteria</taxon>
        <taxon>Burkholderiales</taxon>
        <taxon>Burkholderiaceae</taxon>
        <taxon>Cupriavidus</taxon>
    </lineage>
</organism>
<dbReference type="AlphaFoldDB" id="A0A3G8H4G0"/>
<accession>A0A3G8H4G0</accession>
<dbReference type="EMBL" id="CP033969">
    <property type="protein sequence ID" value="AZG15421.1"/>
    <property type="molecule type" value="Genomic_DNA"/>
</dbReference>
<dbReference type="PIRSF" id="PIRSF028438">
    <property type="entry name" value="UCP028438"/>
    <property type="match status" value="1"/>
</dbReference>
<evidence type="ECO:0000313" key="2">
    <source>
        <dbReference type="Proteomes" id="UP000270411"/>
    </source>
</evidence>
<dbReference type="Proteomes" id="UP000270411">
    <property type="component" value="Chromosome 1"/>
</dbReference>
<evidence type="ECO:0008006" key="3">
    <source>
        <dbReference type="Google" id="ProtNLM"/>
    </source>
</evidence>
<dbReference type="InterPro" id="IPR016884">
    <property type="entry name" value="UCP028438"/>
</dbReference>
<protein>
    <recommendedName>
        <fullName evidence="3">Phage tail protein</fullName>
    </recommendedName>
</protein>
<dbReference type="KEGG" id="cpau:EHF44_16695"/>
<sequence>MTGILNGLAYVGAFIYSLISYTRLQTRIKTATDGWLDMIAADFFGNALLRAANQSDESFRARILINIFRERATRAGLIRILQDLTGRTPIVVEPTRPADTGSYGGPLIGYGVAGAYGSMLMPFQAFVTAFRPTGSGIPLIAGYGVSTGGYSQPSRASYASLSMIQGSVTDADIYAAIDSVKPVATIVWARISS</sequence>
<name>A0A3G8H4G0_9BURK</name>
<evidence type="ECO:0000313" key="1">
    <source>
        <dbReference type="EMBL" id="AZG15421.1"/>
    </source>
</evidence>